<dbReference type="EC" id="4.2.99.18" evidence="7"/>
<dbReference type="RefSeq" id="WP_103066373.1">
    <property type="nucleotide sequence ID" value="NZ_REFG01000003.1"/>
</dbReference>
<dbReference type="InterPro" id="IPR012092">
    <property type="entry name" value="DNA_glyclase/AP_lyase_Ogg"/>
</dbReference>
<keyword evidence="5 7" id="KW-0511">Multifunctional enzyme</keyword>
<dbReference type="Pfam" id="PF22175">
    <property type="entry name" value="Ogg-HhH"/>
    <property type="match status" value="1"/>
</dbReference>
<comment type="similarity">
    <text evidence="7">Belongs to the type-2 OGG1 family.</text>
</comment>
<evidence type="ECO:0000256" key="7">
    <source>
        <dbReference type="HAMAP-Rule" id="MF_00241"/>
    </source>
</evidence>
<evidence type="ECO:0000256" key="5">
    <source>
        <dbReference type="ARBA" id="ARBA00023268"/>
    </source>
</evidence>
<evidence type="ECO:0000313" key="9">
    <source>
        <dbReference type="EMBL" id="RMA75277.1"/>
    </source>
</evidence>
<protein>
    <recommendedName>
        <fullName evidence="7">8-oxoguanine DNA glycosylase/AP lyase</fullName>
    </recommendedName>
    <domain>
        <recommendedName>
            <fullName evidence="7">8-oxoguanine DNA glycosylase</fullName>
            <shortName evidence="7">8-oxoG DNA glycosylase</shortName>
            <ecNumber evidence="7">3.2.2.-</ecNumber>
        </recommendedName>
    </domain>
    <domain>
        <recommendedName>
            <fullName evidence="7">DNA-(apurinic or apyrimidinic site) lyase</fullName>
            <shortName evidence="7">AP lyase</shortName>
            <ecNumber evidence="7">4.2.99.18</ecNumber>
        </recommendedName>
    </domain>
</protein>
<organism evidence="9 10">
    <name type="scientific">Petrotoga olearia</name>
    <dbReference type="NCBI Taxonomy" id="156203"/>
    <lineage>
        <taxon>Bacteria</taxon>
        <taxon>Thermotogati</taxon>
        <taxon>Thermotogota</taxon>
        <taxon>Thermotogae</taxon>
        <taxon>Petrotogales</taxon>
        <taxon>Petrotogaceae</taxon>
        <taxon>Petrotoga</taxon>
    </lineage>
</organism>
<evidence type="ECO:0000259" key="8">
    <source>
        <dbReference type="SMART" id="SM00478"/>
    </source>
</evidence>
<dbReference type="Gene3D" id="1.10.340.30">
    <property type="entry name" value="Hypothetical protein, domain 2"/>
    <property type="match status" value="1"/>
</dbReference>
<dbReference type="PIRSF" id="PIRSF005954">
    <property type="entry name" value="Thrmst_ogg"/>
    <property type="match status" value="1"/>
</dbReference>
<feature type="active site" evidence="7">
    <location>
        <position position="157"/>
    </location>
</feature>
<comment type="catalytic activity">
    <reaction evidence="7">
        <text>2'-deoxyribonucleotide-(2'-deoxyribose 5'-phosphate)-2'-deoxyribonucleotide-DNA = a 3'-end 2'-deoxyribonucleotide-(2,3-dehydro-2,3-deoxyribose 5'-phosphate)-DNA + a 5'-end 5'-phospho-2'-deoxyribonucleoside-DNA + H(+)</text>
        <dbReference type="Rhea" id="RHEA:66592"/>
        <dbReference type="Rhea" id="RHEA-COMP:13180"/>
        <dbReference type="Rhea" id="RHEA-COMP:16897"/>
        <dbReference type="Rhea" id="RHEA-COMP:17067"/>
        <dbReference type="ChEBI" id="CHEBI:15378"/>
        <dbReference type="ChEBI" id="CHEBI:136412"/>
        <dbReference type="ChEBI" id="CHEBI:157695"/>
        <dbReference type="ChEBI" id="CHEBI:167181"/>
        <dbReference type="EC" id="4.2.99.18"/>
    </reaction>
</comment>
<reference evidence="9 10" key="1">
    <citation type="submission" date="2018-10" db="EMBL/GenBank/DDBJ databases">
        <title>Genomic Encyclopedia of Type Strains, Phase IV (KMG-IV): sequencing the most valuable type-strain genomes for metagenomic binning, comparative biology and taxonomic classification.</title>
        <authorList>
            <person name="Goeker M."/>
        </authorList>
    </citation>
    <scope>NUCLEOTIDE SEQUENCE [LARGE SCALE GENOMIC DNA]</scope>
    <source>
        <strain evidence="9 10">DSM 13574</strain>
    </source>
</reference>
<keyword evidence="3 7" id="KW-0234">DNA repair</keyword>
<dbReference type="SMART" id="SM00478">
    <property type="entry name" value="ENDO3c"/>
    <property type="match status" value="1"/>
</dbReference>
<dbReference type="InterPro" id="IPR003265">
    <property type="entry name" value="HhH-GPD_domain"/>
</dbReference>
<dbReference type="NCBIfam" id="NF002305">
    <property type="entry name" value="PRK01229.1"/>
    <property type="match status" value="1"/>
</dbReference>
<gene>
    <name evidence="7" type="primary">ogg</name>
    <name evidence="9" type="ORF">C8D75_0796</name>
</gene>
<dbReference type="InterPro" id="IPR023170">
    <property type="entry name" value="HhH_base_excis_C"/>
</dbReference>
<evidence type="ECO:0000313" key="10">
    <source>
        <dbReference type="Proteomes" id="UP000279669"/>
    </source>
</evidence>
<evidence type="ECO:0000256" key="1">
    <source>
        <dbReference type="ARBA" id="ARBA00022763"/>
    </source>
</evidence>
<evidence type="ECO:0000256" key="2">
    <source>
        <dbReference type="ARBA" id="ARBA00022801"/>
    </source>
</evidence>
<dbReference type="EC" id="3.2.2.-" evidence="7"/>
<dbReference type="InterPro" id="IPR011257">
    <property type="entry name" value="DNA_glycosylase"/>
</dbReference>
<proteinExistence type="inferred from homology"/>
<evidence type="ECO:0000256" key="6">
    <source>
        <dbReference type="ARBA" id="ARBA00023295"/>
    </source>
</evidence>
<name>A0ABX9UDZ2_9BACT</name>
<sequence length="218" mass="25478">MTHSKTTKPLDLLASKIEDLKPIIKDEVERRFEEFKDIGQNGDELSLFSELSFCVLTANWRAKGGIKAQKLITKEGFAYYNEEQLISKLKEVGHRFPNTRSRYIVENRWIIGSLKDLLQKDISESRRFLVENIKGIGWKEASHFLRNVGKEDVAILDKHILKILKNYNLVKEVPKPSWTEKKYTKFEKKLRAFSKIVGEPLGKLDLYLWYMETGQIDK</sequence>
<feature type="domain" description="HhH-GPD" evidence="8">
    <location>
        <begin position="56"/>
        <end position="216"/>
    </location>
</feature>
<keyword evidence="6 7" id="KW-0326">Glycosidase</keyword>
<keyword evidence="1 7" id="KW-0227">DNA damage</keyword>
<accession>A0ABX9UDZ2</accession>
<dbReference type="HAMAP" id="MF_00241">
    <property type="entry name" value="Ogg"/>
    <property type="match status" value="1"/>
</dbReference>
<feature type="site" description="Important for guanine/8-oxoguanine distinction" evidence="7">
    <location>
        <position position="218"/>
    </location>
</feature>
<keyword evidence="2 7" id="KW-0378">Hydrolase</keyword>
<dbReference type="Gene3D" id="1.10.1670.10">
    <property type="entry name" value="Helix-hairpin-Helix base-excision DNA repair enzymes (C-terminal)"/>
    <property type="match status" value="1"/>
</dbReference>
<keyword evidence="4 7" id="KW-0456">Lyase</keyword>
<evidence type="ECO:0000256" key="3">
    <source>
        <dbReference type="ARBA" id="ARBA00023204"/>
    </source>
</evidence>
<feature type="active site" evidence="7">
    <location>
        <position position="139"/>
    </location>
</feature>
<dbReference type="EMBL" id="REFG01000003">
    <property type="protein sequence ID" value="RMA75277.1"/>
    <property type="molecule type" value="Genomic_DNA"/>
</dbReference>
<comment type="function">
    <text evidence="7">Catalyzes the excision of an oxidatively damaged form of guanine (7,8-dihydro-8-oxoguanine = 8-oxoG) from DNA. Also cleaves the DNA backbone at apurinic/apyrimidinic sites (AP sites).</text>
</comment>
<evidence type="ECO:0000256" key="4">
    <source>
        <dbReference type="ARBA" id="ARBA00023239"/>
    </source>
</evidence>
<dbReference type="GO" id="GO:0016829">
    <property type="term" value="F:lyase activity"/>
    <property type="evidence" value="ECO:0007669"/>
    <property type="project" value="UniProtKB-KW"/>
</dbReference>
<dbReference type="SUPFAM" id="SSF48150">
    <property type="entry name" value="DNA-glycosylase"/>
    <property type="match status" value="1"/>
</dbReference>
<comment type="caution">
    <text evidence="9">The sequence shown here is derived from an EMBL/GenBank/DDBJ whole genome shotgun (WGS) entry which is preliminary data.</text>
</comment>
<dbReference type="CDD" id="cd00056">
    <property type="entry name" value="ENDO3c"/>
    <property type="match status" value="1"/>
</dbReference>
<keyword evidence="10" id="KW-1185">Reference proteome</keyword>
<dbReference type="Proteomes" id="UP000279669">
    <property type="component" value="Unassembled WGS sequence"/>
</dbReference>